<dbReference type="Gene3D" id="1.10.510.10">
    <property type="entry name" value="Transferase(Phosphotransferase) domain 1"/>
    <property type="match status" value="1"/>
</dbReference>
<dbReference type="PROSITE" id="PS50011">
    <property type="entry name" value="PROTEIN_KINASE_DOM"/>
    <property type="match status" value="1"/>
</dbReference>
<protein>
    <submittedName>
        <fullName evidence="2">Protein kinase domain-containing protein</fullName>
    </submittedName>
</protein>
<sequence length="872" mass="100065">MKDDMLYHNYLKQGSEYYEPYDKFDSTKEFYVDSLKSDWTVIDDENSIWRYYECKDKSLPDQGWKIHVSSTMNDAEQILKDVREVLIQYKVAFKHIKNKEILLNMNDKSANRGSSGKFIAIYPKDDSEFLFLLDALREKIQSYEKGPYILNDKRWKDSNVYYRYGGFSSMYNDKGELCVKDDQGNLVIDERTPFYQVPEFVKEFDEHLDSLNDSSNDEGEGDNKLNLYKIQTSLCFTNSGGIYLAERKTDNKKVIIKEARPKAGLDGHFVDAVERQKIERNALKKLSNVTGVVDVLDDFKMWEHYFLVEEYVEGQDLYSWIERNYPVMKDLSINDYKLKLKKILPQLVKIVEEMHDRNIAMDDLQPANIMISEDFKVTLVDFETAKKKTSQEKPGMATTGFVSSKIKTSGARDWYALQKIVRFSLLPILSSEEVDEYLNDYYYKWVKEFYDKDFYQFIGAILQKCNKHLVNFGEEITLFNNMDANDVRRKSISSIIESLKKGIEDNFTEDMRLINGDIRQYEYNDGKLNVLNGGAGAALAFVRTGNVNNKVNEWIEQYLMNNTNTVETAGLLTGKAGIGSVLYEFGYKEESLTMFTDIENNLDHSDVSLRSGLAGVGLALSSLYLERMEETFLAKAESLAKMIDGFIEGNKELIVQDWSGSPIGLIDGWSGVSMFYSALYSLTGNRKYYLRSLELIVKDLKRTVEDKDLEVLNTIDDNNRLLSFLSGGSIGVGVAISYLNHVSEEKVFQEELRLITNLSKMRSTINGSLFDGAGSLLLVPPMIGGNDTAYESKKDDVLELLNLFLVEKKDYLSFPGYFSFRLSDDLSSGSAGIILALEGILKDNPLYWLPVVNIDRFYRETKFKREPLKVMV</sequence>
<dbReference type="SUPFAM" id="SSF158745">
    <property type="entry name" value="LanC-like"/>
    <property type="match status" value="1"/>
</dbReference>
<keyword evidence="2" id="KW-0808">Transferase</keyword>
<dbReference type="NCBIfam" id="NF038151">
    <property type="entry name" value="lanthi_synth_III"/>
    <property type="match status" value="1"/>
</dbReference>
<keyword evidence="3" id="KW-1185">Reference proteome</keyword>
<dbReference type="GO" id="GO:0031179">
    <property type="term" value="P:peptide modification"/>
    <property type="evidence" value="ECO:0007669"/>
    <property type="project" value="InterPro"/>
</dbReference>
<dbReference type="InterPro" id="IPR053524">
    <property type="entry name" value="Aerial_hyphae_peptide-synth"/>
</dbReference>
<dbReference type="InterPro" id="IPR007822">
    <property type="entry name" value="LANC-like"/>
</dbReference>
<organism evidence="2 3">
    <name type="scientific">Shouchella lonarensis</name>
    <dbReference type="NCBI Taxonomy" id="1464122"/>
    <lineage>
        <taxon>Bacteria</taxon>
        <taxon>Bacillati</taxon>
        <taxon>Bacillota</taxon>
        <taxon>Bacilli</taxon>
        <taxon>Bacillales</taxon>
        <taxon>Bacillaceae</taxon>
        <taxon>Shouchella</taxon>
    </lineage>
</organism>
<dbReference type="AlphaFoldDB" id="A0A1G6PFU5"/>
<dbReference type="Proteomes" id="UP000242662">
    <property type="component" value="Unassembled WGS sequence"/>
</dbReference>
<dbReference type="SMART" id="SM01260">
    <property type="entry name" value="LANC_like"/>
    <property type="match status" value="1"/>
</dbReference>
<evidence type="ECO:0000313" key="3">
    <source>
        <dbReference type="Proteomes" id="UP000242662"/>
    </source>
</evidence>
<dbReference type="GO" id="GO:0005737">
    <property type="term" value="C:cytoplasm"/>
    <property type="evidence" value="ECO:0007669"/>
    <property type="project" value="TreeGrafter"/>
</dbReference>
<dbReference type="Pfam" id="PF00069">
    <property type="entry name" value="Pkinase"/>
    <property type="match status" value="1"/>
</dbReference>
<evidence type="ECO:0000313" key="2">
    <source>
        <dbReference type="EMBL" id="SDC78225.1"/>
    </source>
</evidence>
<dbReference type="CDD" id="cd04791">
    <property type="entry name" value="LanC_SerThrkinase"/>
    <property type="match status" value="1"/>
</dbReference>
<dbReference type="InterPro" id="IPR000719">
    <property type="entry name" value="Prot_kinase_dom"/>
</dbReference>
<dbReference type="GO" id="GO:0005524">
    <property type="term" value="F:ATP binding"/>
    <property type="evidence" value="ECO:0007669"/>
    <property type="project" value="InterPro"/>
</dbReference>
<evidence type="ECO:0000259" key="1">
    <source>
        <dbReference type="PROSITE" id="PS50011"/>
    </source>
</evidence>
<accession>A0A1G6PFU5</accession>
<dbReference type="STRING" id="1464122.SAMN05421737_1183"/>
<dbReference type="InterPro" id="IPR058053">
    <property type="entry name" value="RamC_C"/>
</dbReference>
<dbReference type="RefSeq" id="WP_090776733.1">
    <property type="nucleotide sequence ID" value="NZ_FMYM01000018.1"/>
</dbReference>
<dbReference type="SUPFAM" id="SSF56112">
    <property type="entry name" value="Protein kinase-like (PK-like)"/>
    <property type="match status" value="1"/>
</dbReference>
<name>A0A1G6PFU5_9BACI</name>
<dbReference type="Gene3D" id="1.50.10.20">
    <property type="match status" value="1"/>
</dbReference>
<gene>
    <name evidence="2" type="ORF">SAMN05421737_1183</name>
</gene>
<dbReference type="SMART" id="SM00220">
    <property type="entry name" value="S_TKc"/>
    <property type="match status" value="1"/>
</dbReference>
<proteinExistence type="predicted"/>
<dbReference type="EMBL" id="FMYM01000018">
    <property type="protein sequence ID" value="SDC78225.1"/>
    <property type="molecule type" value="Genomic_DNA"/>
</dbReference>
<dbReference type="GO" id="GO:0004674">
    <property type="term" value="F:protein serine/threonine kinase activity"/>
    <property type="evidence" value="ECO:0007669"/>
    <property type="project" value="TreeGrafter"/>
</dbReference>
<feature type="domain" description="Protein kinase" evidence="1">
    <location>
        <begin position="228"/>
        <end position="578"/>
    </location>
</feature>
<dbReference type="OrthoDB" id="1492512at2"/>
<reference evidence="3" key="1">
    <citation type="submission" date="2016-09" db="EMBL/GenBank/DDBJ databases">
        <authorList>
            <person name="Varghese N."/>
            <person name="Submissions S."/>
        </authorList>
    </citation>
    <scope>NUCLEOTIDE SEQUENCE [LARGE SCALE GENOMIC DNA]</scope>
    <source>
        <strain evidence="3">25nlg</strain>
    </source>
</reference>
<dbReference type="InterPro" id="IPR057929">
    <property type="entry name" value="RamC_N"/>
</dbReference>
<dbReference type="PANTHER" id="PTHR44167">
    <property type="entry name" value="OVARIAN-SPECIFIC SERINE/THREONINE-PROTEIN KINASE LOK-RELATED"/>
    <property type="match status" value="1"/>
</dbReference>
<dbReference type="InterPro" id="IPR011009">
    <property type="entry name" value="Kinase-like_dom_sf"/>
</dbReference>
<dbReference type="Pfam" id="PF25816">
    <property type="entry name" value="RamC_N"/>
    <property type="match status" value="1"/>
</dbReference>
<keyword evidence="2" id="KW-0418">Kinase</keyword>
<dbReference type="PANTHER" id="PTHR44167:SF18">
    <property type="entry name" value="PROTEIN KINASE DOMAIN-CONTAINING PROTEIN"/>
    <property type="match status" value="1"/>
</dbReference>